<dbReference type="EMBL" id="BAABDK010000026">
    <property type="protein sequence ID" value="GAA4045281.1"/>
    <property type="molecule type" value="Genomic_DNA"/>
</dbReference>
<accession>A0ABP7UJS2</accession>
<dbReference type="Gene3D" id="1.10.1400.10">
    <property type="match status" value="1"/>
</dbReference>
<evidence type="ECO:0000256" key="4">
    <source>
        <dbReference type="ARBA" id="ARBA00023145"/>
    </source>
</evidence>
<keyword evidence="2 5" id="KW-0732">Signal</keyword>
<feature type="signal peptide" evidence="5">
    <location>
        <begin position="1"/>
        <end position="25"/>
    </location>
</feature>
<evidence type="ECO:0000256" key="2">
    <source>
        <dbReference type="ARBA" id="ARBA00022729"/>
    </source>
</evidence>
<keyword evidence="7" id="KW-1185">Reference proteome</keyword>
<feature type="chain" id="PRO_5045235323" evidence="5">
    <location>
        <begin position="26"/>
        <end position="694"/>
    </location>
</feature>
<name>A0ABP7UJS2_9BACT</name>
<dbReference type="PANTHER" id="PTHR34218">
    <property type="entry name" value="PEPTIDASE S45 PENICILLIN AMIDASE"/>
    <property type="match status" value="1"/>
</dbReference>
<dbReference type="InterPro" id="IPR029055">
    <property type="entry name" value="Ntn_hydrolases_N"/>
</dbReference>
<dbReference type="InterPro" id="IPR014395">
    <property type="entry name" value="Pen/GL7ACA/AHL_acylase"/>
</dbReference>
<sequence length="694" mass="76207">MTFSLPQKLGTLAAGLLLSCAPAQAQKATDILWDSYGVPHVYAANENDMYYAFGWAQMHNHANLLLKLYGQARGRAAEYWGEKYLASDKQIRLFDLPETARRNYAKNQGADKARLDAFVRGVNAYAQAHPEAIDPAMKQVLPITVPDVLTHTTRVLCLEFLAADDIQGVARALAPGSNSYAIAPAKSASKNALLVANPHLPWGDFYLFFEAQLTAPGFNAYGVGLVGTPALSIAFNEHLGWTHTVNTIDASDRYALTLQGTGYLLDGQTQAFEKKRVDLKVRQPDGSLRTQTLDLAYSKHGPVLGEKNGKVYAVRVAGLENAFFASQYHQMAKAQTWKAFETALKMQQNPMFNVVYADQAGNILYLFNGNVPKRPSGDWKFWNGTVDGTASKYIWNSYHPYADLPKVFNPSSGFVQNANDAPWTCTYPPVLKPENFPTYMAPREVMALRPQRAVNLVKDDASITFDELVGYKLNTGMEAADRFLDDLLAAVQKYPDANAEKAAAVLKAWDKTTNADSRGAVLFAKWFDLQKPSMAAVAFNPAQPVTTPDGLKDPQVAVAQLATAAAETEKQYGRLDVAWGDTHRFKVGAYNEPANGGSAKYGIFRTMYYQHSPADNKDYAFFGDSYVAVTEFGPKVHAQVSLSYGNATQPGSKHIGDQVALLSQKKLRPALLTREAVLKSLEEKEQLSVPGAIK</sequence>
<dbReference type="Pfam" id="PF01804">
    <property type="entry name" value="Penicil_amidase"/>
    <property type="match status" value="1"/>
</dbReference>
<organism evidence="6 7">
    <name type="scientific">Hymenobacter glaciei</name>
    <dbReference type="NCBI Taxonomy" id="877209"/>
    <lineage>
        <taxon>Bacteria</taxon>
        <taxon>Pseudomonadati</taxon>
        <taxon>Bacteroidota</taxon>
        <taxon>Cytophagia</taxon>
        <taxon>Cytophagales</taxon>
        <taxon>Hymenobacteraceae</taxon>
        <taxon>Hymenobacter</taxon>
    </lineage>
</organism>
<keyword evidence="4" id="KW-0865">Zymogen</keyword>
<gene>
    <name evidence="6" type="ORF">GCM10022409_34130</name>
</gene>
<proteinExistence type="inferred from homology"/>
<dbReference type="PIRSF" id="PIRSF001227">
    <property type="entry name" value="Pen_acylase"/>
    <property type="match status" value="1"/>
</dbReference>
<dbReference type="Proteomes" id="UP001501469">
    <property type="component" value="Unassembled WGS sequence"/>
</dbReference>
<keyword evidence="3" id="KW-0378">Hydrolase</keyword>
<evidence type="ECO:0000256" key="1">
    <source>
        <dbReference type="ARBA" id="ARBA00006586"/>
    </source>
</evidence>
<dbReference type="SUPFAM" id="SSF56235">
    <property type="entry name" value="N-terminal nucleophile aminohydrolases (Ntn hydrolases)"/>
    <property type="match status" value="1"/>
</dbReference>
<reference evidence="7" key="1">
    <citation type="journal article" date="2019" name="Int. J. Syst. Evol. Microbiol.">
        <title>The Global Catalogue of Microorganisms (GCM) 10K type strain sequencing project: providing services to taxonomists for standard genome sequencing and annotation.</title>
        <authorList>
            <consortium name="The Broad Institute Genomics Platform"/>
            <consortium name="The Broad Institute Genome Sequencing Center for Infectious Disease"/>
            <person name="Wu L."/>
            <person name="Ma J."/>
        </authorList>
    </citation>
    <scope>NUCLEOTIDE SEQUENCE [LARGE SCALE GENOMIC DNA]</scope>
    <source>
        <strain evidence="7">JCM 17225</strain>
    </source>
</reference>
<dbReference type="InterPro" id="IPR043147">
    <property type="entry name" value="Penicillin_amidase_A-knob"/>
</dbReference>
<evidence type="ECO:0000313" key="7">
    <source>
        <dbReference type="Proteomes" id="UP001501469"/>
    </source>
</evidence>
<dbReference type="RefSeq" id="WP_345056899.1">
    <property type="nucleotide sequence ID" value="NZ_BAABDK010000026.1"/>
</dbReference>
<dbReference type="Gene3D" id="1.10.439.10">
    <property type="entry name" value="Penicillin Amidohydrolase, domain 1"/>
    <property type="match status" value="1"/>
</dbReference>
<dbReference type="InterPro" id="IPR023343">
    <property type="entry name" value="Penicillin_amidase_dom1"/>
</dbReference>
<comment type="caution">
    <text evidence="6">The sequence shown here is derived from an EMBL/GenBank/DDBJ whole genome shotgun (WGS) entry which is preliminary data.</text>
</comment>
<dbReference type="Gene3D" id="2.30.120.10">
    <property type="match status" value="1"/>
</dbReference>
<evidence type="ECO:0000313" key="6">
    <source>
        <dbReference type="EMBL" id="GAA4045281.1"/>
    </source>
</evidence>
<dbReference type="PANTHER" id="PTHR34218:SF3">
    <property type="entry name" value="ACYL-HOMOSERINE LACTONE ACYLASE PVDQ"/>
    <property type="match status" value="1"/>
</dbReference>
<comment type="similarity">
    <text evidence="1">Belongs to the peptidase S45 family.</text>
</comment>
<dbReference type="Gene3D" id="3.60.20.10">
    <property type="entry name" value="Glutamine Phosphoribosylpyrophosphate, subunit 1, domain 1"/>
    <property type="match status" value="1"/>
</dbReference>
<protein>
    <submittedName>
        <fullName evidence="6">Acylase</fullName>
    </submittedName>
</protein>
<dbReference type="InterPro" id="IPR043146">
    <property type="entry name" value="Penicillin_amidase_N_B-knob"/>
</dbReference>
<dbReference type="InterPro" id="IPR002692">
    <property type="entry name" value="S45"/>
</dbReference>
<dbReference type="CDD" id="cd01936">
    <property type="entry name" value="Ntn_CA"/>
    <property type="match status" value="1"/>
</dbReference>
<evidence type="ECO:0000256" key="3">
    <source>
        <dbReference type="ARBA" id="ARBA00022801"/>
    </source>
</evidence>
<evidence type="ECO:0000256" key="5">
    <source>
        <dbReference type="SAM" id="SignalP"/>
    </source>
</evidence>